<evidence type="ECO:0000313" key="3">
    <source>
        <dbReference type="Proteomes" id="UP000281553"/>
    </source>
</evidence>
<dbReference type="Proteomes" id="UP000281553">
    <property type="component" value="Unassembled WGS sequence"/>
</dbReference>
<dbReference type="Gene3D" id="1.10.340.70">
    <property type="match status" value="1"/>
</dbReference>
<gene>
    <name evidence="2" type="ORF">DILT_LOCUS11594</name>
</gene>
<reference evidence="2 3" key="1">
    <citation type="submission" date="2018-11" db="EMBL/GenBank/DDBJ databases">
        <authorList>
            <consortium name="Pathogen Informatics"/>
        </authorList>
    </citation>
    <scope>NUCLEOTIDE SEQUENCE [LARGE SCALE GENOMIC DNA]</scope>
</reference>
<dbReference type="InterPro" id="IPR041588">
    <property type="entry name" value="Integrase_H2C2"/>
</dbReference>
<organism evidence="2 3">
    <name type="scientific">Dibothriocephalus latus</name>
    <name type="common">Fish tapeworm</name>
    <name type="synonym">Diphyllobothrium latum</name>
    <dbReference type="NCBI Taxonomy" id="60516"/>
    <lineage>
        <taxon>Eukaryota</taxon>
        <taxon>Metazoa</taxon>
        <taxon>Spiralia</taxon>
        <taxon>Lophotrochozoa</taxon>
        <taxon>Platyhelminthes</taxon>
        <taxon>Cestoda</taxon>
        <taxon>Eucestoda</taxon>
        <taxon>Diphyllobothriidea</taxon>
        <taxon>Diphyllobothriidae</taxon>
        <taxon>Dibothriocephalus</taxon>
    </lineage>
</organism>
<sequence length="77" mass="8850">MFADHVVIPPQLRPVVLQKLHAHSGTGRMKSTARSFAYWPCIDSEIDYIVQRSSRCQRAAKTFARQPFVPRQTPDRP</sequence>
<accession>A0A3P7LXI9</accession>
<proteinExistence type="predicted"/>
<evidence type="ECO:0000313" key="2">
    <source>
        <dbReference type="EMBL" id="VDN15763.1"/>
    </source>
</evidence>
<dbReference type="EMBL" id="UYRU01063554">
    <property type="protein sequence ID" value="VDN15763.1"/>
    <property type="molecule type" value="Genomic_DNA"/>
</dbReference>
<dbReference type="PANTHER" id="PTHR37984:SF5">
    <property type="entry name" value="PROTEIN NYNRIN-LIKE"/>
    <property type="match status" value="1"/>
</dbReference>
<dbReference type="AlphaFoldDB" id="A0A3P7LXI9"/>
<dbReference type="PANTHER" id="PTHR37984">
    <property type="entry name" value="PROTEIN CBG26694"/>
    <property type="match status" value="1"/>
</dbReference>
<dbReference type="Pfam" id="PF17921">
    <property type="entry name" value="Integrase_H2C2"/>
    <property type="match status" value="1"/>
</dbReference>
<feature type="domain" description="Integrase zinc-binding" evidence="1">
    <location>
        <begin position="8"/>
        <end position="60"/>
    </location>
</feature>
<dbReference type="OrthoDB" id="7758825at2759"/>
<protein>
    <recommendedName>
        <fullName evidence="1">Integrase zinc-binding domain-containing protein</fullName>
    </recommendedName>
</protein>
<dbReference type="InterPro" id="IPR050951">
    <property type="entry name" value="Retrovirus_Pol_polyprotein"/>
</dbReference>
<evidence type="ECO:0000259" key="1">
    <source>
        <dbReference type="Pfam" id="PF17921"/>
    </source>
</evidence>
<keyword evidence="3" id="KW-1185">Reference proteome</keyword>
<name>A0A3P7LXI9_DIBLA</name>